<feature type="transmembrane region" description="Helical" evidence="6">
    <location>
        <begin position="179"/>
        <end position="203"/>
    </location>
</feature>
<dbReference type="GO" id="GO:0004930">
    <property type="term" value="F:G protein-coupled receptor activity"/>
    <property type="evidence" value="ECO:0007669"/>
    <property type="project" value="TreeGrafter"/>
</dbReference>
<evidence type="ECO:0000256" key="4">
    <source>
        <dbReference type="ARBA" id="ARBA00023136"/>
    </source>
</evidence>
<feature type="transmembrane region" description="Helical" evidence="6">
    <location>
        <begin position="130"/>
        <end position="149"/>
    </location>
</feature>
<dbReference type="SUPFAM" id="SSF81321">
    <property type="entry name" value="Family A G protein-coupled receptor-like"/>
    <property type="match status" value="1"/>
</dbReference>
<feature type="region of interest" description="Disordered" evidence="5">
    <location>
        <begin position="762"/>
        <end position="816"/>
    </location>
</feature>
<evidence type="ECO:0000256" key="3">
    <source>
        <dbReference type="ARBA" id="ARBA00022989"/>
    </source>
</evidence>
<feature type="transmembrane region" description="Helical" evidence="6">
    <location>
        <begin position="366"/>
        <end position="390"/>
    </location>
</feature>
<evidence type="ECO:0000313" key="7">
    <source>
        <dbReference type="EMBL" id="RKP38301.1"/>
    </source>
</evidence>
<dbReference type="PANTHER" id="PTHR23112:SF0">
    <property type="entry name" value="TRANSMEMBRANE PROTEIN 116"/>
    <property type="match status" value="1"/>
</dbReference>
<keyword evidence="3 6" id="KW-1133">Transmembrane helix</keyword>
<name>A0A4P9ZYZ5_9FUNG</name>
<keyword evidence="8" id="KW-1185">Reference proteome</keyword>
<keyword evidence="4 6" id="KW-0472">Membrane</keyword>
<dbReference type="EMBL" id="ML002382">
    <property type="protein sequence ID" value="RKP38301.1"/>
    <property type="molecule type" value="Genomic_DNA"/>
</dbReference>
<proteinExistence type="predicted"/>
<feature type="transmembrane region" description="Helical" evidence="6">
    <location>
        <begin position="20"/>
        <end position="44"/>
    </location>
</feature>
<evidence type="ECO:0008006" key="9">
    <source>
        <dbReference type="Google" id="ProtNLM"/>
    </source>
</evidence>
<feature type="compositionally biased region" description="Basic residues" evidence="5">
    <location>
        <begin position="251"/>
        <end position="267"/>
    </location>
</feature>
<evidence type="ECO:0000256" key="6">
    <source>
        <dbReference type="SAM" id="Phobius"/>
    </source>
</evidence>
<evidence type="ECO:0000256" key="5">
    <source>
        <dbReference type="SAM" id="MobiDB-lite"/>
    </source>
</evidence>
<dbReference type="Gene3D" id="1.20.1070.10">
    <property type="entry name" value="Rhodopsin 7-helix transmembrane proteins"/>
    <property type="match status" value="1"/>
</dbReference>
<evidence type="ECO:0000313" key="8">
    <source>
        <dbReference type="Proteomes" id="UP000268162"/>
    </source>
</evidence>
<feature type="compositionally biased region" description="Polar residues" evidence="5">
    <location>
        <begin position="867"/>
        <end position="888"/>
    </location>
</feature>
<feature type="region of interest" description="Disordered" evidence="5">
    <location>
        <begin position="615"/>
        <end position="695"/>
    </location>
</feature>
<keyword evidence="2 6" id="KW-0812">Transmembrane</keyword>
<reference evidence="8" key="1">
    <citation type="journal article" date="2018" name="Nat. Microbiol.">
        <title>Leveraging single-cell genomics to expand the fungal tree of life.</title>
        <authorList>
            <person name="Ahrendt S.R."/>
            <person name="Quandt C.A."/>
            <person name="Ciobanu D."/>
            <person name="Clum A."/>
            <person name="Salamov A."/>
            <person name="Andreopoulos B."/>
            <person name="Cheng J.F."/>
            <person name="Woyke T."/>
            <person name="Pelin A."/>
            <person name="Henrissat B."/>
            <person name="Reynolds N.K."/>
            <person name="Benny G.L."/>
            <person name="Smith M.E."/>
            <person name="James T.Y."/>
            <person name="Grigoriev I.V."/>
        </authorList>
    </citation>
    <scope>NUCLEOTIDE SEQUENCE [LARGE SCALE GENOMIC DNA]</scope>
    <source>
        <strain evidence="8">RSA 468</strain>
    </source>
</reference>
<dbReference type="GO" id="GO:0007189">
    <property type="term" value="P:adenylate cyclase-activating G protein-coupled receptor signaling pathway"/>
    <property type="evidence" value="ECO:0007669"/>
    <property type="project" value="TreeGrafter"/>
</dbReference>
<gene>
    <name evidence="7" type="ORF">BJ085DRAFT_36342</name>
</gene>
<organism evidence="7 8">
    <name type="scientific">Dimargaris cristalligena</name>
    <dbReference type="NCBI Taxonomy" id="215637"/>
    <lineage>
        <taxon>Eukaryota</taxon>
        <taxon>Fungi</taxon>
        <taxon>Fungi incertae sedis</taxon>
        <taxon>Zoopagomycota</taxon>
        <taxon>Kickxellomycotina</taxon>
        <taxon>Dimargaritomycetes</taxon>
        <taxon>Dimargaritales</taxon>
        <taxon>Dimargaritaceae</taxon>
        <taxon>Dimargaris</taxon>
    </lineage>
</organism>
<dbReference type="GO" id="GO:0005886">
    <property type="term" value="C:plasma membrane"/>
    <property type="evidence" value="ECO:0007669"/>
    <property type="project" value="TreeGrafter"/>
</dbReference>
<protein>
    <recommendedName>
        <fullName evidence="9">G-protein coupled receptors family 2 profile 2 domain-containing protein</fullName>
    </recommendedName>
</protein>
<feature type="compositionally biased region" description="Polar residues" evidence="5">
    <location>
        <begin position="763"/>
        <end position="786"/>
    </location>
</feature>
<feature type="region of interest" description="Disordered" evidence="5">
    <location>
        <begin position="454"/>
        <end position="504"/>
    </location>
</feature>
<sequence length="1020" mass="116085">MARFVFAQTPIDPQHEYAVMYAQMGVGILSMVCTLLAVLTYFAIRSYDRYLVNRLSFRLMAYVCIVDFLYTLSQTLAYRVIVGTGAACRFFAWGFVFFGLVSIMIRTIMAFHLQQLIVFHNNTYVARERYYWGITLAFCLTVSLIPLFAQQLGDAPWKGQCWYLHNGQKSGVVWAWTTYYGWMVIFIIYSVVALISIGVVIHYKIRQVTKQLQSQSAQLELKRHRRRRGSSMSIRSLLAILTDWTIRRPSSRAHTHNHNHTRTRAHAHPKDAGDLEYGSNNPQSTFLSSDDDAYDFPSTAPPSDPIPPQTWSRPGLTHCTLRDNTNRPVNLVNKLALRVMWYPLIPVLCQSLDIVEQFSQIGTQRFLYTLYLLSTIASAIQGFLTAMVFFTDPVVVKWWGLMKQDLIVVFFYEFEWEKFRMDHDFRIRRERNDTTLTNAARDFTINRCLRHWNSRGHHGDRQRRRDLPRPNRGDTQSDTHSNRSSTSGSNPSQGSPPLPAKRPNCYQKRSVLSGRKSFWDRPKLHSYPFRSPRSPSVQAILDHHRRHRSEPQITSNSAIPWLVPPNPFLPFRPRRSEGNVGILDGHRLRHPSNNKLPASSNFPTRRESLVSFVEGTNHARQNRPYSHYRRRSGQPGPLPWTAETSDIPFGDVPANDTYRPQGSLASGSTLRSRSINGWSSLRPGGARELERIGPPVVDNNPRATWGSLASSINYNHIPFHRQSLSESQAITSGHNAYHTENVPFNPLDSQPTLERRLYVSSPHPLSSQENTMGSPDSSGRQGSSVPPISGALTRDAEYSQRSPGLHSIGPVGHSLRNDAFSLDPLSTTRQMPSIQDRTQLSEYSLGIGPLPPQDTTSNHHHLRIPKSSDSTATVARHGQSLSPSNSIATTTTTTSTSLGGLPRGPVKRSLSTILTPEERFRLQVNHYRAWRKRAQDTRVRQWCSLRIPGSSLDQPLAAISRTPPFHVPSPHHPLRYYFGRCIHWWVKNYLVSDRDKLELDYIIGAIHFDPRSQRPPYPDA</sequence>
<accession>A0A4P9ZYZ5</accession>
<feature type="region of interest" description="Disordered" evidence="5">
    <location>
        <begin position="251"/>
        <end position="281"/>
    </location>
</feature>
<feature type="transmembrane region" description="Helical" evidence="6">
    <location>
        <begin position="56"/>
        <end position="78"/>
    </location>
</feature>
<feature type="transmembrane region" description="Helical" evidence="6">
    <location>
        <begin position="90"/>
        <end position="109"/>
    </location>
</feature>
<feature type="compositionally biased region" description="Basic and acidic residues" evidence="5">
    <location>
        <begin position="457"/>
        <end position="481"/>
    </location>
</feature>
<dbReference type="Proteomes" id="UP000268162">
    <property type="component" value="Unassembled WGS sequence"/>
</dbReference>
<feature type="compositionally biased region" description="Polar residues" evidence="5">
    <location>
        <begin position="658"/>
        <end position="679"/>
    </location>
</feature>
<evidence type="ECO:0000256" key="1">
    <source>
        <dbReference type="ARBA" id="ARBA00004141"/>
    </source>
</evidence>
<dbReference type="AlphaFoldDB" id="A0A4P9ZYZ5"/>
<dbReference type="PANTHER" id="PTHR23112">
    <property type="entry name" value="G PROTEIN-COUPLED RECEPTOR 157-RELATED"/>
    <property type="match status" value="1"/>
</dbReference>
<feature type="region of interest" description="Disordered" evidence="5">
    <location>
        <begin position="844"/>
        <end position="903"/>
    </location>
</feature>
<comment type="subcellular location">
    <subcellularLocation>
        <location evidence="1">Membrane</location>
        <topology evidence="1">Multi-pass membrane protein</topology>
    </subcellularLocation>
</comment>
<feature type="compositionally biased region" description="Low complexity" evidence="5">
    <location>
        <begin position="482"/>
        <end position="493"/>
    </location>
</feature>
<evidence type="ECO:0000256" key="2">
    <source>
        <dbReference type="ARBA" id="ARBA00022692"/>
    </source>
</evidence>